<accession>A0A6A5V7H5</accession>
<dbReference type="Pfam" id="PF06985">
    <property type="entry name" value="HET"/>
    <property type="match status" value="1"/>
</dbReference>
<dbReference type="Proteomes" id="UP000800036">
    <property type="component" value="Unassembled WGS sequence"/>
</dbReference>
<dbReference type="PANTHER" id="PTHR24148:SF73">
    <property type="entry name" value="HET DOMAIN PROTEIN (AFU_ORTHOLOGUE AFUA_8G01020)"/>
    <property type="match status" value="1"/>
</dbReference>
<dbReference type="PANTHER" id="PTHR24148">
    <property type="entry name" value="ANKYRIN REPEAT DOMAIN-CONTAINING PROTEIN 39 HOMOLOG-RELATED"/>
    <property type="match status" value="1"/>
</dbReference>
<name>A0A6A5V7H5_9PLEO</name>
<evidence type="ECO:0000313" key="2">
    <source>
        <dbReference type="EMBL" id="KAF1973151.1"/>
    </source>
</evidence>
<feature type="domain" description="Heterokaryon incompatibility" evidence="1">
    <location>
        <begin position="4"/>
        <end position="132"/>
    </location>
</feature>
<dbReference type="EMBL" id="ML976682">
    <property type="protein sequence ID" value="KAF1973151.1"/>
    <property type="molecule type" value="Genomic_DNA"/>
</dbReference>
<evidence type="ECO:0000259" key="1">
    <source>
        <dbReference type="Pfam" id="PF06985"/>
    </source>
</evidence>
<evidence type="ECO:0000313" key="3">
    <source>
        <dbReference type="Proteomes" id="UP000800036"/>
    </source>
</evidence>
<feature type="non-terminal residue" evidence="2">
    <location>
        <position position="1"/>
    </location>
</feature>
<dbReference type="InterPro" id="IPR010730">
    <property type="entry name" value="HET"/>
</dbReference>
<dbReference type="OrthoDB" id="2157530at2759"/>
<sequence>GDSATSHTIRLNNQDFEVSENLYQLLSALRVRNDKSLFWIDQICINQRNVGERNAQGRLMSFIYSSAEAVYACLGKETETTSLGFQILEKLEADAMHFSQEEGSTPEEVQGLLAVSDLLTRSYWTRLWIVQEVI</sequence>
<gene>
    <name evidence="2" type="ORF">BU23DRAFT_440946</name>
</gene>
<proteinExistence type="predicted"/>
<organism evidence="2 3">
    <name type="scientific">Bimuria novae-zelandiae CBS 107.79</name>
    <dbReference type="NCBI Taxonomy" id="1447943"/>
    <lineage>
        <taxon>Eukaryota</taxon>
        <taxon>Fungi</taxon>
        <taxon>Dikarya</taxon>
        <taxon>Ascomycota</taxon>
        <taxon>Pezizomycotina</taxon>
        <taxon>Dothideomycetes</taxon>
        <taxon>Pleosporomycetidae</taxon>
        <taxon>Pleosporales</taxon>
        <taxon>Massarineae</taxon>
        <taxon>Didymosphaeriaceae</taxon>
        <taxon>Bimuria</taxon>
    </lineage>
</organism>
<keyword evidence="3" id="KW-1185">Reference proteome</keyword>
<dbReference type="AlphaFoldDB" id="A0A6A5V7H5"/>
<feature type="non-terminal residue" evidence="2">
    <location>
        <position position="134"/>
    </location>
</feature>
<reference evidence="2" key="1">
    <citation type="journal article" date="2020" name="Stud. Mycol.">
        <title>101 Dothideomycetes genomes: a test case for predicting lifestyles and emergence of pathogens.</title>
        <authorList>
            <person name="Haridas S."/>
            <person name="Albert R."/>
            <person name="Binder M."/>
            <person name="Bloem J."/>
            <person name="Labutti K."/>
            <person name="Salamov A."/>
            <person name="Andreopoulos B."/>
            <person name="Baker S."/>
            <person name="Barry K."/>
            <person name="Bills G."/>
            <person name="Bluhm B."/>
            <person name="Cannon C."/>
            <person name="Castanera R."/>
            <person name="Culley D."/>
            <person name="Daum C."/>
            <person name="Ezra D."/>
            <person name="Gonzalez J."/>
            <person name="Henrissat B."/>
            <person name="Kuo A."/>
            <person name="Liang C."/>
            <person name="Lipzen A."/>
            <person name="Lutzoni F."/>
            <person name="Magnuson J."/>
            <person name="Mondo S."/>
            <person name="Nolan M."/>
            <person name="Ohm R."/>
            <person name="Pangilinan J."/>
            <person name="Park H.-J."/>
            <person name="Ramirez L."/>
            <person name="Alfaro M."/>
            <person name="Sun H."/>
            <person name="Tritt A."/>
            <person name="Yoshinaga Y."/>
            <person name="Zwiers L.-H."/>
            <person name="Turgeon B."/>
            <person name="Goodwin S."/>
            <person name="Spatafora J."/>
            <person name="Crous P."/>
            <person name="Grigoriev I."/>
        </authorList>
    </citation>
    <scope>NUCLEOTIDE SEQUENCE</scope>
    <source>
        <strain evidence="2">CBS 107.79</strain>
    </source>
</reference>
<protein>
    <recommendedName>
        <fullName evidence="1">Heterokaryon incompatibility domain-containing protein</fullName>
    </recommendedName>
</protein>
<dbReference type="InterPro" id="IPR052895">
    <property type="entry name" value="HetReg/Transcr_Mod"/>
</dbReference>